<keyword evidence="2" id="KW-1003">Cell membrane</keyword>
<proteinExistence type="inferred from homology"/>
<feature type="transmembrane region" description="Helical" evidence="14">
    <location>
        <begin position="25"/>
        <end position="52"/>
    </location>
</feature>
<dbReference type="SUPFAM" id="SSF81321">
    <property type="entry name" value="Family A G protein-coupled receptor-like"/>
    <property type="match status" value="1"/>
</dbReference>
<dbReference type="Gene3D" id="1.20.1070.10">
    <property type="entry name" value="Rhodopsin 7-helix transmembrane proteins"/>
    <property type="match status" value="1"/>
</dbReference>
<evidence type="ECO:0000256" key="12">
    <source>
        <dbReference type="RuleBase" id="RU000688"/>
    </source>
</evidence>
<dbReference type="InterPro" id="IPR017452">
    <property type="entry name" value="GPCR_Rhodpsn_7TM"/>
</dbReference>
<feature type="transmembrane region" description="Helical" evidence="14">
    <location>
        <begin position="104"/>
        <end position="122"/>
    </location>
</feature>
<dbReference type="GO" id="GO:0032870">
    <property type="term" value="P:cellular response to hormone stimulus"/>
    <property type="evidence" value="ECO:0007669"/>
    <property type="project" value="TreeGrafter"/>
</dbReference>
<evidence type="ECO:0000256" key="4">
    <source>
        <dbReference type="ARBA" id="ARBA00022989"/>
    </source>
</evidence>
<dbReference type="RefSeq" id="XP_019635449.1">
    <property type="nucleotide sequence ID" value="XM_019779890.1"/>
</dbReference>
<dbReference type="GO" id="GO:0042277">
    <property type="term" value="F:peptide binding"/>
    <property type="evidence" value="ECO:0007669"/>
    <property type="project" value="TreeGrafter"/>
</dbReference>
<sequence length="343" mass="38832">MSNFTNGSNSTREGDVQLLKQTVPVIVVFAIVYFITFAFCVIGNTIICLVIVKIPRMRTVTNCFILNLAVSDLLVAVFCMPFTLVDDVVMGWPFGPVMCKITPAVQVVSVAVSVFTLVAIAIDRYCSVIYPNEPSFISNYNVQVIVFIWVLGSVLSIPHFVVMQEVPAPTQPVTICQEDWWNSSRKPFTTTLLVVLYIAPLCLIVYLYFRIGCKVWCKPIPGGSREAGLKKKFRVIKMLFVVVMLFALSWIPLHTIMMLDDYGNLRQYQIYIVYYYIYPVSHWLVYMHSSVNPIIYGYYNSSFRKGMTTLMSSMCREKGMSTSAGESRKPEDLELAAVHVDSK</sequence>
<keyword evidence="3 12" id="KW-0812">Transmembrane</keyword>
<comment type="function">
    <text evidence="11">Receptor for NPAF (A-18-F-amide) and NPFF (F-8-F-amide) neuropeptides, also known as morphine-modulating peptides. Can also be activated by a variety of naturally occurring or synthetic FMRF-amide like ligands. This receptor mediates its action by association with G proteins that activate a phosphatidylinositol-calcium second messenger system.</text>
</comment>
<feature type="transmembrane region" description="Helical" evidence="14">
    <location>
        <begin position="235"/>
        <end position="253"/>
    </location>
</feature>
<evidence type="ECO:0000256" key="13">
    <source>
        <dbReference type="SAM" id="MobiDB-lite"/>
    </source>
</evidence>
<dbReference type="InterPro" id="IPR005395">
    <property type="entry name" value="NPFF_rcpt"/>
</dbReference>
<dbReference type="CDD" id="cd15207">
    <property type="entry name" value="7tmA_NPFFR"/>
    <property type="match status" value="1"/>
</dbReference>
<dbReference type="GeneID" id="109478361"/>
<keyword evidence="9" id="KW-0325">Glycoprotein</keyword>
<dbReference type="SMART" id="SM01381">
    <property type="entry name" value="7TM_GPCR_Srsx"/>
    <property type="match status" value="1"/>
</dbReference>
<feature type="transmembrane region" description="Helical" evidence="14">
    <location>
        <begin position="273"/>
        <end position="299"/>
    </location>
</feature>
<dbReference type="PRINTS" id="PR01570">
    <property type="entry name" value="NPFFRECEPTOR"/>
</dbReference>
<dbReference type="AlphaFoldDB" id="A0A6P4ZN78"/>
<evidence type="ECO:0000256" key="9">
    <source>
        <dbReference type="ARBA" id="ARBA00023180"/>
    </source>
</evidence>
<evidence type="ECO:0000259" key="15">
    <source>
        <dbReference type="PROSITE" id="PS50262"/>
    </source>
</evidence>
<keyword evidence="5 12" id="KW-0297">G-protein coupled receptor</keyword>
<dbReference type="FunFam" id="1.20.1070.10:FF:000416">
    <property type="entry name" value="Uncharacterized protein"/>
    <property type="match status" value="1"/>
</dbReference>
<feature type="domain" description="G-protein coupled receptors family 1 profile" evidence="15">
    <location>
        <begin position="43"/>
        <end position="296"/>
    </location>
</feature>
<feature type="transmembrane region" description="Helical" evidence="14">
    <location>
        <begin position="64"/>
        <end position="84"/>
    </location>
</feature>
<name>A0A6P4ZN78_BRABE</name>
<accession>A0A6P4ZN78</accession>
<evidence type="ECO:0000313" key="16">
    <source>
        <dbReference type="Proteomes" id="UP000515135"/>
    </source>
</evidence>
<comment type="subcellular location">
    <subcellularLocation>
        <location evidence="1">Cell membrane</location>
        <topology evidence="1">Multi-pass membrane protein</topology>
    </subcellularLocation>
</comment>
<reference evidence="17" key="1">
    <citation type="submission" date="2025-08" db="UniProtKB">
        <authorList>
            <consortium name="RefSeq"/>
        </authorList>
    </citation>
    <scope>IDENTIFICATION</scope>
    <source>
        <tissue evidence="17">Gonad</tissue>
    </source>
</reference>
<dbReference type="InterPro" id="IPR000276">
    <property type="entry name" value="GPCR_Rhodpsn"/>
</dbReference>
<evidence type="ECO:0000256" key="2">
    <source>
        <dbReference type="ARBA" id="ARBA00022475"/>
    </source>
</evidence>
<dbReference type="PANTHER" id="PTHR24241:SF76">
    <property type="entry name" value="NEUROPEPTIDE SIFAMIDE RECEPTOR"/>
    <property type="match status" value="1"/>
</dbReference>
<evidence type="ECO:0000256" key="5">
    <source>
        <dbReference type="ARBA" id="ARBA00023040"/>
    </source>
</evidence>
<comment type="similarity">
    <text evidence="12">Belongs to the G-protein coupled receptor 1 family.</text>
</comment>
<evidence type="ECO:0000256" key="8">
    <source>
        <dbReference type="ARBA" id="ARBA00023170"/>
    </source>
</evidence>
<evidence type="ECO:0000256" key="6">
    <source>
        <dbReference type="ARBA" id="ARBA00023136"/>
    </source>
</evidence>
<keyword evidence="6 14" id="KW-0472">Membrane</keyword>
<feature type="transmembrane region" description="Helical" evidence="14">
    <location>
        <begin position="142"/>
        <end position="162"/>
    </location>
</feature>
<feature type="region of interest" description="Disordered" evidence="13">
    <location>
        <begin position="320"/>
        <end position="343"/>
    </location>
</feature>
<dbReference type="KEGG" id="bbel:109478361"/>
<dbReference type="PROSITE" id="PS00237">
    <property type="entry name" value="G_PROTEIN_RECEP_F1_1"/>
    <property type="match status" value="1"/>
</dbReference>
<dbReference type="GO" id="GO:0005886">
    <property type="term" value="C:plasma membrane"/>
    <property type="evidence" value="ECO:0007669"/>
    <property type="project" value="UniProtKB-SubCell"/>
</dbReference>
<keyword evidence="10 12" id="KW-0807">Transducer</keyword>
<dbReference type="PRINTS" id="PR00237">
    <property type="entry name" value="GPCRRHODOPSN"/>
</dbReference>
<evidence type="ECO:0000256" key="14">
    <source>
        <dbReference type="SAM" id="Phobius"/>
    </source>
</evidence>
<keyword evidence="16" id="KW-1185">Reference proteome</keyword>
<dbReference type="Proteomes" id="UP000515135">
    <property type="component" value="Unplaced"/>
</dbReference>
<feature type="transmembrane region" description="Helical" evidence="14">
    <location>
        <begin position="188"/>
        <end position="209"/>
    </location>
</feature>
<protein>
    <submittedName>
        <fullName evidence="17">Neuropeptide FF receptor 2-like</fullName>
    </submittedName>
</protein>
<evidence type="ECO:0000256" key="3">
    <source>
        <dbReference type="ARBA" id="ARBA00022692"/>
    </source>
</evidence>
<dbReference type="Pfam" id="PF00001">
    <property type="entry name" value="7tm_1"/>
    <property type="match status" value="1"/>
</dbReference>
<keyword evidence="7" id="KW-1015">Disulfide bond</keyword>
<keyword evidence="8 12" id="KW-0675">Receptor</keyword>
<gene>
    <name evidence="17" type="primary">LOC109478361</name>
</gene>
<dbReference type="PROSITE" id="PS50262">
    <property type="entry name" value="G_PROTEIN_RECEP_F1_2"/>
    <property type="match status" value="1"/>
</dbReference>
<keyword evidence="4 14" id="KW-1133">Transmembrane helix</keyword>
<dbReference type="GO" id="GO:0008188">
    <property type="term" value="F:neuropeptide receptor activity"/>
    <property type="evidence" value="ECO:0007669"/>
    <property type="project" value="InterPro"/>
</dbReference>
<evidence type="ECO:0000256" key="1">
    <source>
        <dbReference type="ARBA" id="ARBA00004651"/>
    </source>
</evidence>
<evidence type="ECO:0000256" key="7">
    <source>
        <dbReference type="ARBA" id="ARBA00023157"/>
    </source>
</evidence>
<dbReference type="PANTHER" id="PTHR24241">
    <property type="entry name" value="NEUROPEPTIDE RECEPTOR-RELATED G-PROTEIN COUPLED RECEPTOR"/>
    <property type="match status" value="1"/>
</dbReference>
<organism evidence="16 17">
    <name type="scientific">Branchiostoma belcheri</name>
    <name type="common">Amphioxus</name>
    <dbReference type="NCBI Taxonomy" id="7741"/>
    <lineage>
        <taxon>Eukaryota</taxon>
        <taxon>Metazoa</taxon>
        <taxon>Chordata</taxon>
        <taxon>Cephalochordata</taxon>
        <taxon>Leptocardii</taxon>
        <taxon>Amphioxiformes</taxon>
        <taxon>Branchiostomatidae</taxon>
        <taxon>Branchiostoma</taxon>
    </lineage>
</organism>
<evidence type="ECO:0000256" key="10">
    <source>
        <dbReference type="ARBA" id="ARBA00023224"/>
    </source>
</evidence>
<dbReference type="OrthoDB" id="10053194at2759"/>
<evidence type="ECO:0000313" key="17">
    <source>
        <dbReference type="RefSeq" id="XP_019635449.1"/>
    </source>
</evidence>
<evidence type="ECO:0000256" key="11">
    <source>
        <dbReference type="ARBA" id="ARBA00025478"/>
    </source>
</evidence>